<dbReference type="OrthoDB" id="5986047at2759"/>
<evidence type="ECO:0000256" key="1">
    <source>
        <dbReference type="SAM" id="MobiDB-lite"/>
    </source>
</evidence>
<evidence type="ECO:0000313" key="3">
    <source>
        <dbReference type="EMBL" id="CAB4027260.1"/>
    </source>
</evidence>
<comment type="caution">
    <text evidence="3">The sequence shown here is derived from an EMBL/GenBank/DDBJ whole genome shotgun (WGS) entry which is preliminary data.</text>
</comment>
<reference evidence="3" key="1">
    <citation type="submission" date="2020-04" db="EMBL/GenBank/DDBJ databases">
        <authorList>
            <person name="Alioto T."/>
            <person name="Alioto T."/>
            <person name="Gomez Garrido J."/>
        </authorList>
    </citation>
    <scope>NUCLEOTIDE SEQUENCE</scope>
    <source>
        <strain evidence="3">A484AB</strain>
    </source>
</reference>
<feature type="region of interest" description="Disordered" evidence="1">
    <location>
        <begin position="491"/>
        <end position="525"/>
    </location>
</feature>
<protein>
    <recommendedName>
        <fullName evidence="2">DUF6589 domain-containing protein</fullName>
    </recommendedName>
</protein>
<organism evidence="3 4">
    <name type="scientific">Paramuricea clavata</name>
    <name type="common">Red gorgonian</name>
    <name type="synonym">Violescent sea-whip</name>
    <dbReference type="NCBI Taxonomy" id="317549"/>
    <lineage>
        <taxon>Eukaryota</taxon>
        <taxon>Metazoa</taxon>
        <taxon>Cnidaria</taxon>
        <taxon>Anthozoa</taxon>
        <taxon>Octocorallia</taxon>
        <taxon>Malacalcyonacea</taxon>
        <taxon>Plexauridae</taxon>
        <taxon>Paramuricea</taxon>
    </lineage>
</organism>
<feature type="region of interest" description="Disordered" evidence="1">
    <location>
        <begin position="257"/>
        <end position="277"/>
    </location>
</feature>
<accession>A0A6S7JE39</accession>
<gene>
    <name evidence="3" type="ORF">PACLA_8A037640</name>
</gene>
<dbReference type="InterPro" id="IPR046496">
    <property type="entry name" value="DUF6589"/>
</dbReference>
<dbReference type="EMBL" id="CACRXK020014698">
    <property type="protein sequence ID" value="CAB4027260.1"/>
    <property type="molecule type" value="Genomic_DNA"/>
</dbReference>
<feature type="compositionally biased region" description="Acidic residues" evidence="1">
    <location>
        <begin position="267"/>
        <end position="277"/>
    </location>
</feature>
<keyword evidence="4" id="KW-1185">Reference proteome</keyword>
<dbReference type="Pfam" id="PF20231">
    <property type="entry name" value="DUF6589"/>
    <property type="match status" value="1"/>
</dbReference>
<dbReference type="Proteomes" id="UP001152795">
    <property type="component" value="Unassembled WGS sequence"/>
</dbReference>
<proteinExistence type="predicted"/>
<feature type="non-terminal residue" evidence="3">
    <location>
        <position position="1"/>
    </location>
</feature>
<name>A0A6S7JE39_PARCT</name>
<evidence type="ECO:0000313" key="4">
    <source>
        <dbReference type="Proteomes" id="UP001152795"/>
    </source>
</evidence>
<evidence type="ECO:0000259" key="2">
    <source>
        <dbReference type="Pfam" id="PF20231"/>
    </source>
</evidence>
<feature type="compositionally biased region" description="Acidic residues" evidence="1">
    <location>
        <begin position="497"/>
        <end position="525"/>
    </location>
</feature>
<dbReference type="AlphaFoldDB" id="A0A6S7JE39"/>
<sequence>ILGGNVQKVRDSWPSNRSVQPKQTERFDHIVENVAQWHTKQSFLGYVWEQIFRPNAVSGREQGTLYNLRQQFRLTNVYTKVKKNYKSAEHLMLSATKAYLCDAFMAWAGLENLDGTPTKICVPSSDSSEEEKKIFLDSTIGKFVDMFVLAEFDVEKKQREEVEKRKDSGKESTSLQQLKNGKWQLTIIIFIGQTVMMVQLVGQQMHILGTGKIDDPAMLPDSTHIQLKVSSISNIATSIASVGQLVRWPRASLAIIKPPAEPNTGSESEDNSSDSDNEDGVMNYALQVIQLGVFLVQLNDTEKEGDGERCLMNWKLLMLYFRARKRGMKYAFEAMRLLTFTKALLTERQAHRVIHGQFVNTKGGVGKNMPNDLKMETMVKNHKKVLRGLCGNKTLKAIQRATTATHGLKTIVEAIDQESNVTPDSTHHTHASTEELVKEMVKVIQKVNPFEPCPGRQFLSFPNIPKSPLKNLNVTALHKWLSANKKRMGQDVFAMSDEVDSEDDSDDGQENSEDNTTDSEEEGEI</sequence>
<feature type="domain" description="DUF6589" evidence="2">
    <location>
        <begin position="16"/>
        <end position="428"/>
    </location>
</feature>